<name>A0AAW4L8E4_9BACT</name>
<dbReference type="Gene3D" id="3.90.1530.30">
    <property type="match status" value="1"/>
</dbReference>
<accession>A0AAW4L8E4</accession>
<dbReference type="PANTHER" id="PTHR33375">
    <property type="entry name" value="CHROMOSOME-PARTITIONING PROTEIN PARB-RELATED"/>
    <property type="match status" value="1"/>
</dbReference>
<feature type="coiled-coil region" evidence="3">
    <location>
        <begin position="259"/>
        <end position="286"/>
    </location>
</feature>
<feature type="domain" description="ParB-like N-terminal" evidence="4">
    <location>
        <begin position="46"/>
        <end position="133"/>
    </location>
</feature>
<dbReference type="Pfam" id="PF17762">
    <property type="entry name" value="HTH_ParB"/>
    <property type="match status" value="1"/>
</dbReference>
<dbReference type="InterPro" id="IPR004437">
    <property type="entry name" value="ParB/RepB/Spo0J"/>
</dbReference>
<dbReference type="EMBL" id="JAHCVJ010000011">
    <property type="protein sequence ID" value="MBT0666422.1"/>
    <property type="molecule type" value="Genomic_DNA"/>
</dbReference>
<comment type="caution">
    <text evidence="5">The sequence shown here is derived from an EMBL/GenBank/DDBJ whole genome shotgun (WGS) entry which is preliminary data.</text>
</comment>
<dbReference type="AlphaFoldDB" id="A0AAW4L8E4"/>
<dbReference type="GO" id="GO:0007059">
    <property type="term" value="P:chromosome segregation"/>
    <property type="evidence" value="ECO:0007669"/>
    <property type="project" value="UniProtKB-KW"/>
</dbReference>
<keyword evidence="3" id="KW-0175">Coiled coil</keyword>
<dbReference type="PANTHER" id="PTHR33375:SF1">
    <property type="entry name" value="CHROMOSOME-PARTITIONING PROTEIN PARB-RELATED"/>
    <property type="match status" value="1"/>
</dbReference>
<evidence type="ECO:0000256" key="1">
    <source>
        <dbReference type="ARBA" id="ARBA00006295"/>
    </source>
</evidence>
<dbReference type="Proteomes" id="UP000811899">
    <property type="component" value="Unassembled WGS sequence"/>
</dbReference>
<evidence type="ECO:0000259" key="4">
    <source>
        <dbReference type="SMART" id="SM00470"/>
    </source>
</evidence>
<dbReference type="GO" id="GO:0003677">
    <property type="term" value="F:DNA binding"/>
    <property type="evidence" value="ECO:0007669"/>
    <property type="project" value="InterPro"/>
</dbReference>
<comment type="similarity">
    <text evidence="1">Belongs to the ParB family.</text>
</comment>
<sequence length="288" mass="32498">MAKQSKLSELEDNLFDQLSFFEVEQKQAPEQPQPKSVPAYQKGRLYRLEVAELLPDPSQPRKTMDQESLAELTASISRLGLLEPVLFRQSEYGQLFVVAGSRRLEAARRGGLKHIPGLLADGDAAEIALVENLVRQDLTCIEESEALDRLKSLHCYTLAELAGIIGKSVPTISEIISLTRLPAAIRDECRSDHKIARSILVEIAKLPSAIEMQAMYDRYRKEGLTRSSIRNKEGVKKERKSFVRLFRSFSSKITAIDLSAMTDKERKKIKNELESLKRSIDESLDKLN</sequence>
<dbReference type="SUPFAM" id="SSF110849">
    <property type="entry name" value="ParB/Sulfiredoxin"/>
    <property type="match status" value="1"/>
</dbReference>
<keyword evidence="2" id="KW-0159">Chromosome partition</keyword>
<organism evidence="5 6">
    <name type="scientific">Geoanaerobacter pelophilus</name>
    <dbReference type="NCBI Taxonomy" id="60036"/>
    <lineage>
        <taxon>Bacteria</taxon>
        <taxon>Pseudomonadati</taxon>
        <taxon>Thermodesulfobacteriota</taxon>
        <taxon>Desulfuromonadia</taxon>
        <taxon>Geobacterales</taxon>
        <taxon>Geobacteraceae</taxon>
        <taxon>Geoanaerobacter</taxon>
    </lineage>
</organism>
<dbReference type="InterPro" id="IPR041468">
    <property type="entry name" value="HTH_ParB/Spo0J"/>
</dbReference>
<protein>
    <submittedName>
        <fullName evidence="5">ParB/RepB/Spo0J family partition protein</fullName>
    </submittedName>
</protein>
<reference evidence="5 6" key="1">
    <citation type="submission" date="2021-05" db="EMBL/GenBank/DDBJ databases">
        <title>The draft genome of Geobacter pelophilus DSM 12255.</title>
        <authorList>
            <person name="Xu Z."/>
            <person name="Masuda Y."/>
            <person name="Itoh H."/>
            <person name="Senoo K."/>
        </authorList>
    </citation>
    <scope>NUCLEOTIDE SEQUENCE [LARGE SCALE GENOMIC DNA]</scope>
    <source>
        <strain evidence="5 6">DSM 12255</strain>
    </source>
</reference>
<gene>
    <name evidence="5" type="ORF">KI809_19105</name>
</gene>
<proteinExistence type="inferred from homology"/>
<dbReference type="SMART" id="SM00470">
    <property type="entry name" value="ParB"/>
    <property type="match status" value="1"/>
</dbReference>
<evidence type="ECO:0000256" key="3">
    <source>
        <dbReference type="SAM" id="Coils"/>
    </source>
</evidence>
<evidence type="ECO:0000313" key="6">
    <source>
        <dbReference type="Proteomes" id="UP000811899"/>
    </source>
</evidence>
<dbReference type="InterPro" id="IPR036086">
    <property type="entry name" value="ParB/Sulfiredoxin_sf"/>
</dbReference>
<dbReference type="GO" id="GO:0005694">
    <property type="term" value="C:chromosome"/>
    <property type="evidence" value="ECO:0007669"/>
    <property type="project" value="TreeGrafter"/>
</dbReference>
<dbReference type="Gene3D" id="1.10.10.2830">
    <property type="match status" value="1"/>
</dbReference>
<dbReference type="InterPro" id="IPR003115">
    <property type="entry name" value="ParB_N"/>
</dbReference>
<dbReference type="InterPro" id="IPR050336">
    <property type="entry name" value="Chromosome_partition/occlusion"/>
</dbReference>
<keyword evidence="6" id="KW-1185">Reference proteome</keyword>
<dbReference type="RefSeq" id="WP_214173194.1">
    <property type="nucleotide sequence ID" value="NZ_JAHCVJ010000011.1"/>
</dbReference>
<dbReference type="NCBIfam" id="TIGR00180">
    <property type="entry name" value="parB_part"/>
    <property type="match status" value="1"/>
</dbReference>
<dbReference type="Pfam" id="PF02195">
    <property type="entry name" value="ParB_N"/>
    <property type="match status" value="1"/>
</dbReference>
<evidence type="ECO:0000256" key="2">
    <source>
        <dbReference type="ARBA" id="ARBA00022829"/>
    </source>
</evidence>
<evidence type="ECO:0000313" key="5">
    <source>
        <dbReference type="EMBL" id="MBT0666422.1"/>
    </source>
</evidence>